<reference evidence="2" key="1">
    <citation type="journal article" date="2020" name="mSystems">
        <title>Genome- and Community-Level Interaction Insights into Carbon Utilization and Element Cycling Functions of Hydrothermarchaeota in Hydrothermal Sediment.</title>
        <authorList>
            <person name="Zhou Z."/>
            <person name="Liu Y."/>
            <person name="Xu W."/>
            <person name="Pan J."/>
            <person name="Luo Z.H."/>
            <person name="Li M."/>
        </authorList>
    </citation>
    <scope>NUCLEOTIDE SEQUENCE [LARGE SCALE GENOMIC DNA]</scope>
    <source>
        <strain evidence="1">SpSt-629</strain>
        <strain evidence="2">SpSt-688</strain>
    </source>
</reference>
<gene>
    <name evidence="1" type="ORF">ENT99_01150</name>
    <name evidence="2" type="ORF">ENU64_04995</name>
</gene>
<dbReference type="Gene3D" id="2.40.50.100">
    <property type="match status" value="1"/>
</dbReference>
<comment type="caution">
    <text evidence="2">The sequence shown here is derived from an EMBL/GenBank/DDBJ whole genome shotgun (WGS) entry which is preliminary data.</text>
</comment>
<sequence length="191" mass="22379">MTEQYLYPSIYVNKLCLSSIENTIKKLNEYNYRAYGTLDLDTYINEDKYIYVSEDLSFFCNNQYDNYEKYIEIVYEKVMGSVIDFDEKRIVCDMAMLIPKHNKVLHVPKNTHIEIIEISGKRVHPLVDIGSNISRNSKLCYTVTKKYEVRSIKSDIDGVVIYVGEAFLDKEQTIYIIIAEEGKTHELTRCH</sequence>
<dbReference type="EMBL" id="DTAU01000028">
    <property type="protein sequence ID" value="HFQ78295.1"/>
    <property type="molecule type" value="Genomic_DNA"/>
</dbReference>
<dbReference type="AlphaFoldDB" id="A0A7J3MYZ7"/>
<proteinExistence type="predicted"/>
<accession>A0A7J3MYZ7</accession>
<dbReference type="InterPro" id="IPR019217">
    <property type="entry name" value="DUF2118"/>
</dbReference>
<dbReference type="Pfam" id="PF09891">
    <property type="entry name" value="DUF2118"/>
    <property type="match status" value="1"/>
</dbReference>
<dbReference type="EMBL" id="DTDH01000149">
    <property type="protein sequence ID" value="HGT98768.1"/>
    <property type="molecule type" value="Genomic_DNA"/>
</dbReference>
<organism evidence="2">
    <name type="scientific">Ignisphaera aggregans</name>
    <dbReference type="NCBI Taxonomy" id="334771"/>
    <lineage>
        <taxon>Archaea</taxon>
        <taxon>Thermoproteota</taxon>
        <taxon>Thermoprotei</taxon>
        <taxon>Desulfurococcales</taxon>
        <taxon>Desulfurococcaceae</taxon>
        <taxon>Ignisphaera</taxon>
    </lineage>
</organism>
<protein>
    <submittedName>
        <fullName evidence="2">DUF2118 domain-containing protein</fullName>
    </submittedName>
</protein>
<evidence type="ECO:0000313" key="1">
    <source>
        <dbReference type="EMBL" id="HFQ78295.1"/>
    </source>
</evidence>
<evidence type="ECO:0000313" key="2">
    <source>
        <dbReference type="EMBL" id="HGT98768.1"/>
    </source>
</evidence>
<name>A0A7J3MYZ7_9CREN</name>